<feature type="domain" description="3-keto-alpha-glucoside-1,2-lyase/3-keto-2-hydroxy-glucal hydratase" evidence="1">
    <location>
        <begin position="289"/>
        <end position="427"/>
    </location>
</feature>
<keyword evidence="3" id="KW-1185">Reference proteome</keyword>
<dbReference type="InterPro" id="IPR010496">
    <property type="entry name" value="AL/BT2_dom"/>
</dbReference>
<dbReference type="AlphaFoldDB" id="A0A927BWG7"/>
<dbReference type="EMBL" id="JACXIZ010000030">
    <property type="protein sequence ID" value="MBD2847010.1"/>
    <property type="molecule type" value="Genomic_DNA"/>
</dbReference>
<evidence type="ECO:0000313" key="3">
    <source>
        <dbReference type="Proteomes" id="UP000621560"/>
    </source>
</evidence>
<protein>
    <submittedName>
        <fullName evidence="2">DUF1080 domain-containing protein</fullName>
    </submittedName>
</protein>
<gene>
    <name evidence="2" type="ORF">IDH44_17570</name>
</gene>
<dbReference type="GO" id="GO:0016787">
    <property type="term" value="F:hydrolase activity"/>
    <property type="evidence" value="ECO:0007669"/>
    <property type="project" value="InterPro"/>
</dbReference>
<dbReference type="Gene3D" id="2.60.120.560">
    <property type="entry name" value="Exo-inulinase, domain 1"/>
    <property type="match status" value="1"/>
</dbReference>
<name>A0A927BWG7_9BACL</name>
<reference evidence="2" key="1">
    <citation type="submission" date="2020-09" db="EMBL/GenBank/DDBJ databases">
        <title>A novel bacterium of genus Paenibacillus, isolated from South China Sea.</title>
        <authorList>
            <person name="Huang H."/>
            <person name="Mo K."/>
            <person name="Hu Y."/>
        </authorList>
    </citation>
    <scope>NUCLEOTIDE SEQUENCE</scope>
    <source>
        <strain evidence="2">IB182496</strain>
    </source>
</reference>
<sequence>MEQWRVSGRRWRRATIACCLAGLLGLGVPLPRDTAAAFGPAEWTVTEFSAGGTTTSSTVTEQDGEIELTTNGWNVWGAADGAGFVSEPMELLHGACSIVGISGTLESVSGIVNSNAAAGLMYRESLDGDAKNVMLRMQNGALLLTYRSETGGQTQYKRGATLTLPVELKLVRQGNTFAGYYKQDGAWMLSNYVEVAMEDEGHAGLAAYSADATPIEAVYTDIETSAEHLLSGEVEGYTDTEPIPEDLLLRERFQDGSVTNGPVAVNNPIWGGTSQACLADDDGDLSWRRSGANGIVYTGERGWTDYSASVDIRLDDGSINKNLAQLIVRGRTHVIYGEFYYAIGYDGSNRIVIDKAFRNTVKRLKTTSIADAADGQWRTLKVEAMDHTLKVYLDDVLVLEHTDEAMPNLRGGVGLRTEDSAVQFDNLLVFKLDDPLGGDYDNLVGGNFDQPAPPGYE</sequence>
<comment type="caution">
    <text evidence="2">The sequence shown here is derived from an EMBL/GenBank/DDBJ whole genome shotgun (WGS) entry which is preliminary data.</text>
</comment>
<dbReference type="RefSeq" id="WP_190919950.1">
    <property type="nucleotide sequence ID" value="NZ_JACXIZ010000030.1"/>
</dbReference>
<dbReference type="Gene3D" id="2.60.120.200">
    <property type="match status" value="1"/>
</dbReference>
<proteinExistence type="predicted"/>
<accession>A0A927BWG7</accession>
<organism evidence="2 3">
    <name type="scientific">Paenibacillus sabuli</name>
    <dbReference type="NCBI Taxonomy" id="2772509"/>
    <lineage>
        <taxon>Bacteria</taxon>
        <taxon>Bacillati</taxon>
        <taxon>Bacillota</taxon>
        <taxon>Bacilli</taxon>
        <taxon>Bacillales</taxon>
        <taxon>Paenibacillaceae</taxon>
        <taxon>Paenibacillus</taxon>
    </lineage>
</organism>
<evidence type="ECO:0000313" key="2">
    <source>
        <dbReference type="EMBL" id="MBD2847010.1"/>
    </source>
</evidence>
<dbReference type="Pfam" id="PF06439">
    <property type="entry name" value="3keto-disac_hyd"/>
    <property type="match status" value="1"/>
</dbReference>
<dbReference type="Proteomes" id="UP000621560">
    <property type="component" value="Unassembled WGS sequence"/>
</dbReference>
<evidence type="ECO:0000259" key="1">
    <source>
        <dbReference type="Pfam" id="PF06439"/>
    </source>
</evidence>